<dbReference type="Gene3D" id="1.10.443.10">
    <property type="entry name" value="Intergrase catalytic core"/>
    <property type="match status" value="1"/>
</dbReference>
<dbReference type="CDD" id="cd01189">
    <property type="entry name" value="INT_ICEBs1_C_like"/>
    <property type="match status" value="1"/>
</dbReference>
<name>A0A2W4WK56_9CYAN</name>
<dbReference type="InterPro" id="IPR011010">
    <property type="entry name" value="DNA_brk_join_enz"/>
</dbReference>
<evidence type="ECO:0000313" key="5">
    <source>
        <dbReference type="EMBL" id="PZO45286.1"/>
    </source>
</evidence>
<dbReference type="PROSITE" id="PS51898">
    <property type="entry name" value="TYR_RECOMBINASE"/>
    <property type="match status" value="1"/>
</dbReference>
<dbReference type="Proteomes" id="UP000249081">
    <property type="component" value="Unassembled WGS sequence"/>
</dbReference>
<reference evidence="5 6" key="2">
    <citation type="submission" date="2018-06" db="EMBL/GenBank/DDBJ databases">
        <title>Metagenomic assembly of (sub)arctic Cyanobacteria and their associated microbiome from non-axenic cultures.</title>
        <authorList>
            <person name="Baurain D."/>
        </authorList>
    </citation>
    <scope>NUCLEOTIDE SEQUENCE [LARGE SCALE GENOMIC DNA]</scope>
    <source>
        <strain evidence="5">ULC041bin1</strain>
    </source>
</reference>
<feature type="domain" description="Tyr recombinase" evidence="4">
    <location>
        <begin position="204"/>
        <end position="393"/>
    </location>
</feature>
<evidence type="ECO:0000313" key="6">
    <source>
        <dbReference type="Proteomes" id="UP000249081"/>
    </source>
</evidence>
<evidence type="ECO:0000256" key="3">
    <source>
        <dbReference type="ARBA" id="ARBA00023172"/>
    </source>
</evidence>
<evidence type="ECO:0000256" key="1">
    <source>
        <dbReference type="ARBA" id="ARBA00008857"/>
    </source>
</evidence>
<sequence>MYSATQRGKSKKGSVQFKNTKGRLQIVFCYPVEVDGEVQRKRFYISTGFDDTPLSRQRVGDTVRAIQRDIDYGEVDLSLQKYQTVGSLTTVSPISPNPPVAPEMGLDKIWEKYAQFKKPQISPSTYAKDFTKQKNHISRFPSRSLDEAILIRDYLLAKLTPDAAKRCLTQLKACCSWAEEEGLIEGNPFLTMKIKAPKGLSEDEDVNPFTKEERDRIIAGFEGDRYYSHYTSYVRFLFAAGARPSEVIALQWKHVTQSVIKFRQSVVVSENGLTLKEGLKTQGKRNFPITPEVKAILDAITPEKDDSDTFLFPSPKGKFIDQHNFSTRAWRAVLKASDIFYRKSYQCRHTFISLCVEAHINSTAIGRWTGTSAKMIDKHYGATNFTNLRPPDLT</sequence>
<dbReference type="AlphaFoldDB" id="A0A2W4WK56"/>
<keyword evidence="3" id="KW-0233">DNA recombination</keyword>
<protein>
    <submittedName>
        <fullName evidence="5">Site-specific integrase</fullName>
    </submittedName>
</protein>
<proteinExistence type="inferred from homology"/>
<reference evidence="6" key="1">
    <citation type="submission" date="2018-04" db="EMBL/GenBank/DDBJ databases">
        <authorList>
            <person name="Cornet L."/>
        </authorList>
    </citation>
    <scope>NUCLEOTIDE SEQUENCE [LARGE SCALE GENOMIC DNA]</scope>
</reference>
<dbReference type="Pfam" id="PF00589">
    <property type="entry name" value="Phage_integrase"/>
    <property type="match status" value="1"/>
</dbReference>
<gene>
    <name evidence="5" type="ORF">DCF17_02010</name>
</gene>
<dbReference type="GO" id="GO:0015074">
    <property type="term" value="P:DNA integration"/>
    <property type="evidence" value="ECO:0007669"/>
    <property type="project" value="InterPro"/>
</dbReference>
<organism evidence="5 6">
    <name type="scientific">Shackletoniella antarctica</name>
    <dbReference type="NCBI Taxonomy" id="268115"/>
    <lineage>
        <taxon>Bacteria</taxon>
        <taxon>Bacillati</taxon>
        <taxon>Cyanobacteriota</taxon>
        <taxon>Cyanophyceae</taxon>
        <taxon>Oculatellales</taxon>
        <taxon>Oculatellaceae</taxon>
        <taxon>Shackletoniella</taxon>
    </lineage>
</organism>
<dbReference type="InterPro" id="IPR050090">
    <property type="entry name" value="Tyrosine_recombinase_XerCD"/>
</dbReference>
<evidence type="ECO:0000256" key="2">
    <source>
        <dbReference type="ARBA" id="ARBA00023125"/>
    </source>
</evidence>
<comment type="similarity">
    <text evidence="1">Belongs to the 'phage' integrase family.</text>
</comment>
<dbReference type="EMBL" id="QBMN01000008">
    <property type="protein sequence ID" value="PZO45286.1"/>
    <property type="molecule type" value="Genomic_DNA"/>
</dbReference>
<accession>A0A2W4WK56</accession>
<keyword evidence="2" id="KW-0238">DNA-binding</keyword>
<comment type="caution">
    <text evidence="5">The sequence shown here is derived from an EMBL/GenBank/DDBJ whole genome shotgun (WGS) entry which is preliminary data.</text>
</comment>
<dbReference type="GO" id="GO:0006310">
    <property type="term" value="P:DNA recombination"/>
    <property type="evidence" value="ECO:0007669"/>
    <property type="project" value="UniProtKB-KW"/>
</dbReference>
<evidence type="ECO:0000259" key="4">
    <source>
        <dbReference type="PROSITE" id="PS51898"/>
    </source>
</evidence>
<dbReference type="InterPro" id="IPR010998">
    <property type="entry name" value="Integrase_recombinase_N"/>
</dbReference>
<dbReference type="InterPro" id="IPR013762">
    <property type="entry name" value="Integrase-like_cat_sf"/>
</dbReference>
<dbReference type="SUPFAM" id="SSF56349">
    <property type="entry name" value="DNA breaking-rejoining enzymes"/>
    <property type="match status" value="1"/>
</dbReference>
<dbReference type="GO" id="GO:0003677">
    <property type="term" value="F:DNA binding"/>
    <property type="evidence" value="ECO:0007669"/>
    <property type="project" value="UniProtKB-KW"/>
</dbReference>
<dbReference type="InterPro" id="IPR002104">
    <property type="entry name" value="Integrase_catalytic"/>
</dbReference>
<dbReference type="PANTHER" id="PTHR30349:SF41">
    <property type="entry name" value="INTEGRASE_RECOMBINASE PROTEIN MJ0367-RELATED"/>
    <property type="match status" value="1"/>
</dbReference>
<dbReference type="Gene3D" id="1.10.150.130">
    <property type="match status" value="1"/>
</dbReference>
<dbReference type="PANTHER" id="PTHR30349">
    <property type="entry name" value="PHAGE INTEGRASE-RELATED"/>
    <property type="match status" value="1"/>
</dbReference>